<dbReference type="EMBL" id="JAFBDQ010000011">
    <property type="protein sequence ID" value="MBM7557312.1"/>
    <property type="molecule type" value="Genomic_DNA"/>
</dbReference>
<gene>
    <name evidence="2" type="ORF">JOC47_002178</name>
</gene>
<dbReference type="RefSeq" id="WP_204702069.1">
    <property type="nucleotide sequence ID" value="NZ_JAFBDQ010000011.1"/>
</dbReference>
<comment type="caution">
    <text evidence="2">The sequence shown here is derived from an EMBL/GenBank/DDBJ whole genome shotgun (WGS) entry which is preliminary data.</text>
</comment>
<dbReference type="Pfam" id="PF01206">
    <property type="entry name" value="TusA"/>
    <property type="match status" value="1"/>
</dbReference>
<dbReference type="InterPro" id="IPR019870">
    <property type="entry name" value="Se_metab_YedF"/>
</dbReference>
<accession>A0A938XX76</accession>
<dbReference type="Proteomes" id="UP000774000">
    <property type="component" value="Unassembled WGS sequence"/>
</dbReference>
<evidence type="ECO:0000259" key="1">
    <source>
        <dbReference type="Pfam" id="PF01206"/>
    </source>
</evidence>
<dbReference type="InterPro" id="IPR036868">
    <property type="entry name" value="TusA-like_sf"/>
</dbReference>
<evidence type="ECO:0000313" key="2">
    <source>
        <dbReference type="EMBL" id="MBM7557312.1"/>
    </source>
</evidence>
<dbReference type="Gene3D" id="3.30.110.40">
    <property type="entry name" value="TusA-like domain"/>
    <property type="match status" value="1"/>
</dbReference>
<reference evidence="2" key="1">
    <citation type="submission" date="2021-01" db="EMBL/GenBank/DDBJ databases">
        <title>Genomic Encyclopedia of Type Strains, Phase IV (KMG-IV): sequencing the most valuable type-strain genomes for metagenomic binning, comparative biology and taxonomic classification.</title>
        <authorList>
            <person name="Goeker M."/>
        </authorList>
    </citation>
    <scope>NUCLEOTIDE SEQUENCE</scope>
    <source>
        <strain evidence="2">DSM 23230</strain>
    </source>
</reference>
<dbReference type="SUPFAM" id="SSF64307">
    <property type="entry name" value="SirA-like"/>
    <property type="match status" value="1"/>
</dbReference>
<dbReference type="SUPFAM" id="SSF75169">
    <property type="entry name" value="DsrEFH-like"/>
    <property type="match status" value="1"/>
</dbReference>
<dbReference type="InterPro" id="IPR003787">
    <property type="entry name" value="Sulphur_relay_DsrE/F-like"/>
</dbReference>
<organism evidence="2 3">
    <name type="scientific">Halanaerobacter jeridensis</name>
    <dbReference type="NCBI Taxonomy" id="706427"/>
    <lineage>
        <taxon>Bacteria</taxon>
        <taxon>Bacillati</taxon>
        <taxon>Bacillota</taxon>
        <taxon>Clostridia</taxon>
        <taxon>Halanaerobiales</taxon>
        <taxon>Halobacteroidaceae</taxon>
        <taxon>Halanaerobacter</taxon>
    </lineage>
</organism>
<name>A0A938XX76_9FIRM</name>
<keyword evidence="3" id="KW-1185">Reference proteome</keyword>
<dbReference type="AlphaFoldDB" id="A0A938XX76"/>
<dbReference type="InterPro" id="IPR001455">
    <property type="entry name" value="TusA-like"/>
</dbReference>
<dbReference type="Pfam" id="PF02635">
    <property type="entry name" value="DsrE"/>
    <property type="match status" value="1"/>
</dbReference>
<protein>
    <submittedName>
        <fullName evidence="2">Selenium metabolism protein YedF</fullName>
    </submittedName>
</protein>
<evidence type="ECO:0000313" key="3">
    <source>
        <dbReference type="Proteomes" id="UP000774000"/>
    </source>
</evidence>
<sequence>MKELDARGLDCPEPVVKTKQALGEADKVVVSVDDQVQADNVAKLAKKLNAEVAIVEQEDHYQLTIEQQGDEQEGTEEEQSGKVYFLTSDPLGEGEEKLGTILTKGFISTLLDVRPLPDKIIFMNSGVKIPTLNQQAIDDLKELEEQGVNILSCGTCLDYYEITEELAVGEISNMYEILSALNSGKVVEV</sequence>
<dbReference type="InterPro" id="IPR027396">
    <property type="entry name" value="DsrEFH-like"/>
</dbReference>
<dbReference type="NCBIfam" id="TIGR03527">
    <property type="entry name" value="selenium_YedF"/>
    <property type="match status" value="1"/>
</dbReference>
<feature type="domain" description="UPF0033" evidence="1">
    <location>
        <begin position="2"/>
        <end position="66"/>
    </location>
</feature>
<proteinExistence type="predicted"/>